<dbReference type="Gene3D" id="1.25.40.10">
    <property type="entry name" value="Tetratricopeptide repeat domain"/>
    <property type="match status" value="2"/>
</dbReference>
<keyword evidence="2" id="KW-0802">TPR repeat</keyword>
<evidence type="ECO:0000256" key="2">
    <source>
        <dbReference type="ARBA" id="ARBA00022803"/>
    </source>
</evidence>
<dbReference type="SMART" id="SM00028">
    <property type="entry name" value="TPR"/>
    <property type="match status" value="4"/>
</dbReference>
<evidence type="ECO:0000313" key="3">
    <source>
        <dbReference type="EMBL" id="KAK8084485.1"/>
    </source>
</evidence>
<dbReference type="Pfam" id="PF13374">
    <property type="entry name" value="TPR_10"/>
    <property type="match status" value="1"/>
</dbReference>
<dbReference type="EMBL" id="JAQQWN010000005">
    <property type="protein sequence ID" value="KAK8084485.1"/>
    <property type="molecule type" value="Genomic_DNA"/>
</dbReference>
<accession>A0ABR1WPU0</accession>
<evidence type="ECO:0000256" key="1">
    <source>
        <dbReference type="ARBA" id="ARBA00022737"/>
    </source>
</evidence>
<evidence type="ECO:0008006" key="5">
    <source>
        <dbReference type="Google" id="ProtNLM"/>
    </source>
</evidence>
<dbReference type="GeneID" id="92043131"/>
<keyword evidence="1" id="KW-0677">Repeat</keyword>
<dbReference type="Proteomes" id="UP001433268">
    <property type="component" value="Unassembled WGS sequence"/>
</dbReference>
<dbReference type="RefSeq" id="XP_066668994.1">
    <property type="nucleotide sequence ID" value="XM_066810071.1"/>
</dbReference>
<evidence type="ECO:0000313" key="4">
    <source>
        <dbReference type="Proteomes" id="UP001433268"/>
    </source>
</evidence>
<dbReference type="InterPro" id="IPR019734">
    <property type="entry name" value="TPR_rpt"/>
</dbReference>
<protein>
    <recommendedName>
        <fullName evidence="5">Tetratricopeptide repeat protein</fullName>
    </recommendedName>
</protein>
<name>A0ABR1WPU0_9PEZI</name>
<reference evidence="3 4" key="1">
    <citation type="submission" date="2023-01" db="EMBL/GenBank/DDBJ databases">
        <title>Analysis of 21 Apiospora genomes using comparative genomics revels a genus with tremendous synthesis potential of carbohydrate active enzymes and secondary metabolites.</title>
        <authorList>
            <person name="Sorensen T."/>
        </authorList>
    </citation>
    <scope>NUCLEOTIDE SEQUENCE [LARGE SCALE GENOMIC DNA]</scope>
    <source>
        <strain evidence="3 4">CBS 114990</strain>
    </source>
</reference>
<organism evidence="3 4">
    <name type="scientific">Apiospora hydei</name>
    <dbReference type="NCBI Taxonomy" id="1337664"/>
    <lineage>
        <taxon>Eukaryota</taxon>
        <taxon>Fungi</taxon>
        <taxon>Dikarya</taxon>
        <taxon>Ascomycota</taxon>
        <taxon>Pezizomycotina</taxon>
        <taxon>Sordariomycetes</taxon>
        <taxon>Xylariomycetidae</taxon>
        <taxon>Amphisphaeriales</taxon>
        <taxon>Apiosporaceae</taxon>
        <taxon>Apiospora</taxon>
    </lineage>
</organism>
<dbReference type="InterPro" id="IPR011990">
    <property type="entry name" value="TPR-like_helical_dom_sf"/>
</dbReference>
<dbReference type="SUPFAM" id="SSF48452">
    <property type="entry name" value="TPR-like"/>
    <property type="match status" value="1"/>
</dbReference>
<dbReference type="PANTHER" id="PTHR45641">
    <property type="entry name" value="TETRATRICOPEPTIDE REPEAT PROTEIN (AFU_ORTHOLOGUE AFUA_6G03870)"/>
    <property type="match status" value="1"/>
</dbReference>
<gene>
    <name evidence="3" type="ORF">PG997_005756</name>
</gene>
<proteinExistence type="predicted"/>
<sequence>MTHEHRLRVFSEVISRVASEWPSKAVGAHDPKLWGKLKSLYPHVISLRDIYMKYFSGDLVNGHIPLASLIFRASWYQIERGGSHNIRTLLELGLDLCVKCSDRDSLQVQDLEGDINCCLGAVANETNDAESCLEYNKRYLEIQLNLQRKSELPVEKLPRAYNQMGTAWMMTREYEKAESSFSNSMAGFRALPIYDMDMMTFPMANIGLAYWLQGRLDDAAAVLEEGLNEREEAFGVMDRRCFRSEQFHVKALTQYKSTLGAHHHRTADVCHKVAQHCLRNGQKEEAYRLTDQALNVWAVDESAYRPEIARTTFLKAKVAWALERETDALNLYRKAAKLRRKLTNQHKKHDQLSESEFDELVTFWSR</sequence>
<comment type="caution">
    <text evidence="3">The sequence shown here is derived from an EMBL/GenBank/DDBJ whole genome shotgun (WGS) entry which is preliminary data.</text>
</comment>
<keyword evidence="4" id="KW-1185">Reference proteome</keyword>